<protein>
    <submittedName>
        <fullName evidence="2">Uncharacterized protein</fullName>
    </submittedName>
</protein>
<evidence type="ECO:0000313" key="2">
    <source>
        <dbReference type="EMBL" id="KAL0009541.1"/>
    </source>
</evidence>
<keyword evidence="3" id="KW-1185">Reference proteome</keyword>
<comment type="caution">
    <text evidence="2">The sequence shown here is derived from an EMBL/GenBank/DDBJ whole genome shotgun (WGS) entry which is preliminary data.</text>
</comment>
<feature type="non-terminal residue" evidence="2">
    <location>
        <position position="59"/>
    </location>
</feature>
<evidence type="ECO:0000313" key="3">
    <source>
        <dbReference type="Proteomes" id="UP001459277"/>
    </source>
</evidence>
<dbReference type="AlphaFoldDB" id="A0AAW2DKF2"/>
<organism evidence="2 3">
    <name type="scientific">Lithocarpus litseifolius</name>
    <dbReference type="NCBI Taxonomy" id="425828"/>
    <lineage>
        <taxon>Eukaryota</taxon>
        <taxon>Viridiplantae</taxon>
        <taxon>Streptophyta</taxon>
        <taxon>Embryophyta</taxon>
        <taxon>Tracheophyta</taxon>
        <taxon>Spermatophyta</taxon>
        <taxon>Magnoliopsida</taxon>
        <taxon>eudicotyledons</taxon>
        <taxon>Gunneridae</taxon>
        <taxon>Pentapetalae</taxon>
        <taxon>rosids</taxon>
        <taxon>fabids</taxon>
        <taxon>Fagales</taxon>
        <taxon>Fagaceae</taxon>
        <taxon>Lithocarpus</taxon>
    </lineage>
</organism>
<gene>
    <name evidence="2" type="ORF">SO802_011043</name>
</gene>
<feature type="non-terminal residue" evidence="2">
    <location>
        <position position="1"/>
    </location>
</feature>
<dbReference type="EMBL" id="JAZDWU010000003">
    <property type="protein sequence ID" value="KAL0009541.1"/>
    <property type="molecule type" value="Genomic_DNA"/>
</dbReference>
<proteinExistence type="predicted"/>
<accession>A0AAW2DKF2</accession>
<reference evidence="2 3" key="1">
    <citation type="submission" date="2024-01" db="EMBL/GenBank/DDBJ databases">
        <title>A telomere-to-telomere, gap-free genome of sweet tea (Lithocarpus litseifolius).</title>
        <authorList>
            <person name="Zhou J."/>
        </authorList>
    </citation>
    <scope>NUCLEOTIDE SEQUENCE [LARGE SCALE GENOMIC DNA]</scope>
    <source>
        <strain evidence="2">Zhou-2022a</strain>
        <tissue evidence="2">Leaf</tissue>
    </source>
</reference>
<evidence type="ECO:0000256" key="1">
    <source>
        <dbReference type="SAM" id="MobiDB-lite"/>
    </source>
</evidence>
<sequence>ETGRIPWRAAVQGGHKRPLCCCSKRRNIDQETICENTGNPKTKRHQRYLGTEGRQRSKV</sequence>
<dbReference type="Proteomes" id="UP001459277">
    <property type="component" value="Unassembled WGS sequence"/>
</dbReference>
<feature type="region of interest" description="Disordered" evidence="1">
    <location>
        <begin position="34"/>
        <end position="59"/>
    </location>
</feature>
<name>A0AAW2DKF2_9ROSI</name>